<evidence type="ECO:0000313" key="2">
    <source>
        <dbReference type="EMBL" id="PON44278.1"/>
    </source>
</evidence>
<sequence length="479" mass="52380">MTVRSRQRKIRIALASAAEEDLAIVFGADRGDVHDIITAVRSVPLEIQQRTEHGDEQHKVVQSVPLAHALVGPSPKRQVVPLVNTVLMPLLREPVRVEPVWFSEPLEARLVGRREHNGPLRDRVRLGQREVNSRDVRDQGRRGSVPHHLTRHRVGVTQPGEHLPRDEGIRFRAPHRLDLLPNSPEHLGVRVEQRNGPEERRSRRVLSREEEVEQVRADLDVADVSRLGAGRHLLRRLLHPEIDEAGRLLAALHPGPAPLGAAGQGPHEAAHGEPRVSERGAGEVEGELHEADVEIVVVDVEEVTCLSAQVRPNEDGLRSLEIHVTCEQPERDRPGRVGGGEPLPLLEVVEDNNLLQRGVGGESPGGEVGSDPTAEIPVILARHVDEIVVPEELLPEGVAHEGKSVRPDIGEDLVGELGVSDEDDEPADDVVGAEPEAGGFGHAGLVVPELGGVADQCDGVPDEWRDQERARNRPLLPEV</sequence>
<feature type="compositionally biased region" description="Basic and acidic residues" evidence="1">
    <location>
        <begin position="462"/>
        <end position="471"/>
    </location>
</feature>
<protein>
    <submittedName>
        <fullName evidence="2">Uncharacterized protein</fullName>
    </submittedName>
</protein>
<accession>A0A2P5B664</accession>
<feature type="compositionally biased region" description="Acidic residues" evidence="1">
    <location>
        <begin position="419"/>
        <end position="428"/>
    </location>
</feature>
<dbReference type="InParanoid" id="A0A2P5B664"/>
<keyword evidence="3" id="KW-1185">Reference proteome</keyword>
<proteinExistence type="predicted"/>
<evidence type="ECO:0000256" key="1">
    <source>
        <dbReference type="SAM" id="MobiDB-lite"/>
    </source>
</evidence>
<feature type="region of interest" description="Disordered" evidence="1">
    <location>
        <begin position="256"/>
        <end position="284"/>
    </location>
</feature>
<name>A0A2P5B664_TREOI</name>
<feature type="region of interest" description="Disordered" evidence="1">
    <location>
        <begin position="457"/>
        <end position="479"/>
    </location>
</feature>
<feature type="compositionally biased region" description="Basic and acidic residues" evidence="1">
    <location>
        <begin position="268"/>
        <end position="284"/>
    </location>
</feature>
<dbReference type="EMBL" id="JXTC01000597">
    <property type="protein sequence ID" value="PON44278.1"/>
    <property type="molecule type" value="Genomic_DNA"/>
</dbReference>
<feature type="region of interest" description="Disordered" evidence="1">
    <location>
        <begin position="419"/>
        <end position="442"/>
    </location>
</feature>
<reference evidence="3" key="1">
    <citation type="submission" date="2016-06" db="EMBL/GenBank/DDBJ databases">
        <title>Parallel loss of symbiosis genes in relatives of nitrogen-fixing non-legume Parasponia.</title>
        <authorList>
            <person name="Van Velzen R."/>
            <person name="Holmer R."/>
            <person name="Bu F."/>
            <person name="Rutten L."/>
            <person name="Van Zeijl A."/>
            <person name="Liu W."/>
            <person name="Santuari L."/>
            <person name="Cao Q."/>
            <person name="Sharma T."/>
            <person name="Shen D."/>
            <person name="Roswanjaya Y."/>
            <person name="Wardhani T."/>
            <person name="Kalhor M.S."/>
            <person name="Jansen J."/>
            <person name="Van den Hoogen J."/>
            <person name="Gungor B."/>
            <person name="Hartog M."/>
            <person name="Hontelez J."/>
            <person name="Verver J."/>
            <person name="Yang W.-C."/>
            <person name="Schijlen E."/>
            <person name="Repin R."/>
            <person name="Schilthuizen M."/>
            <person name="Schranz E."/>
            <person name="Heidstra R."/>
            <person name="Miyata K."/>
            <person name="Fedorova E."/>
            <person name="Kohlen W."/>
            <person name="Bisseling T."/>
            <person name="Smit S."/>
            <person name="Geurts R."/>
        </authorList>
    </citation>
    <scope>NUCLEOTIDE SEQUENCE [LARGE SCALE GENOMIC DNA]</scope>
    <source>
        <strain evidence="3">cv. RG33-2</strain>
    </source>
</reference>
<dbReference type="AlphaFoldDB" id="A0A2P5B664"/>
<dbReference type="OrthoDB" id="10371138at2759"/>
<organism evidence="2 3">
    <name type="scientific">Trema orientale</name>
    <name type="common">Charcoal tree</name>
    <name type="synonym">Celtis orientalis</name>
    <dbReference type="NCBI Taxonomy" id="63057"/>
    <lineage>
        <taxon>Eukaryota</taxon>
        <taxon>Viridiplantae</taxon>
        <taxon>Streptophyta</taxon>
        <taxon>Embryophyta</taxon>
        <taxon>Tracheophyta</taxon>
        <taxon>Spermatophyta</taxon>
        <taxon>Magnoliopsida</taxon>
        <taxon>eudicotyledons</taxon>
        <taxon>Gunneridae</taxon>
        <taxon>Pentapetalae</taxon>
        <taxon>rosids</taxon>
        <taxon>fabids</taxon>
        <taxon>Rosales</taxon>
        <taxon>Cannabaceae</taxon>
        <taxon>Trema</taxon>
    </lineage>
</organism>
<gene>
    <name evidence="2" type="ORF">TorRG33x02_331200</name>
</gene>
<comment type="caution">
    <text evidence="2">The sequence shown here is derived from an EMBL/GenBank/DDBJ whole genome shotgun (WGS) entry which is preliminary data.</text>
</comment>
<feature type="compositionally biased region" description="Low complexity" evidence="1">
    <location>
        <begin position="256"/>
        <end position="266"/>
    </location>
</feature>
<dbReference type="Proteomes" id="UP000237000">
    <property type="component" value="Unassembled WGS sequence"/>
</dbReference>
<evidence type="ECO:0000313" key="3">
    <source>
        <dbReference type="Proteomes" id="UP000237000"/>
    </source>
</evidence>